<dbReference type="Pfam" id="PF01973">
    <property type="entry name" value="MptE-like"/>
    <property type="match status" value="1"/>
</dbReference>
<sequence>MTKKKSLENQIQELSQAAETSLAVSQREAEFAPKANRRFTKNLECFAKYYPSIADAISTYSVEPDFCLHVEEDGYANIDLPQGNARFYSSTPYQQITTQVKRAVNNPSFTLTEYTTSNNDSRDQRIHVRYMRELAVYLRGVKEAGEAEALKVLPSEFPTAMIFGVGLGYHIPMLFEHTNFSYSFIIEPDFKLFFASLFCIDWSTIIEDVDEKGGCLFFYIGCQPDELLGELKKTSEDIGAFSIVRSFCYQHYPLPQINESIANFFKDYFQFQFGHGFYNDAVTGLSHSYLNVTKGVPFYDAKNAPVEALKDIPVLVIGNGPSLDEAQDFIKRNQHRAIIFACGTALPSLIKMGVTPDFHILVERPYRNYQAVLDMAPKEVYKKINLLGVNTVYPDTVDLYDWVGFSLKGNEAGTDFINVQLAMKGHGGLSTTAYSNPLVANTGLSFALHFGFKNIYLCGVDNGRLQAGETHSKYSVYSNSNNITKFKYQPLGYDGSTLPGNLGGVVETNETYRMSHRQLEDLVALKPANIFNIGHGAFIKGAIPTPYEDLIDLEDGLDKASIISLIKDQFENVGLEDLNFDTLGKDLIIEALEHIALIAQEKIATVTEAADNLKRQERYLYAFRNTRFSHIFHIIKGSLLYYHCPMLTSLYKYESEQENLKIYRKLNSLWLDYLSEMGQHFIEKGLDKCDWELY</sequence>
<keyword evidence="4" id="KW-1185">Reference proteome</keyword>
<evidence type="ECO:0008006" key="5">
    <source>
        <dbReference type="Google" id="ProtNLM"/>
    </source>
</evidence>
<evidence type="ECO:0000313" key="3">
    <source>
        <dbReference type="EMBL" id="MBE0346889.1"/>
    </source>
</evidence>
<evidence type="ECO:0000259" key="1">
    <source>
        <dbReference type="Pfam" id="PF01973"/>
    </source>
</evidence>
<dbReference type="AlphaFoldDB" id="A0A8I0MXI4"/>
<feature type="domain" description="6-hydroxymethylpterin diphosphokinase MptE-like" evidence="1">
    <location>
        <begin position="308"/>
        <end position="463"/>
    </location>
</feature>
<evidence type="ECO:0000313" key="4">
    <source>
        <dbReference type="Proteomes" id="UP000660708"/>
    </source>
</evidence>
<dbReference type="InterPro" id="IPR045376">
    <property type="entry name" value="Maf_N"/>
</dbReference>
<proteinExistence type="predicted"/>
<evidence type="ECO:0000259" key="2">
    <source>
        <dbReference type="Pfam" id="PF20157"/>
    </source>
</evidence>
<organism evidence="3 4">
    <name type="scientific">Pseudoalteromonas peptidolytica F12-50-A1</name>
    <dbReference type="NCBI Taxonomy" id="1315280"/>
    <lineage>
        <taxon>Bacteria</taxon>
        <taxon>Pseudomonadati</taxon>
        <taxon>Pseudomonadota</taxon>
        <taxon>Gammaproteobacteria</taxon>
        <taxon>Alteromonadales</taxon>
        <taxon>Pseudoalteromonadaceae</taxon>
        <taxon>Pseudoalteromonas</taxon>
    </lineage>
</organism>
<gene>
    <name evidence="3" type="ORF">PPEP_a3021</name>
</gene>
<name>A0A8I0MXI4_9GAMM</name>
<dbReference type="Pfam" id="PF20157">
    <property type="entry name" value="Maf_flag10_N"/>
    <property type="match status" value="1"/>
</dbReference>
<comment type="caution">
    <text evidence="3">The sequence shown here is derived from an EMBL/GenBank/DDBJ whole genome shotgun (WGS) entry which is preliminary data.</text>
</comment>
<accession>A0A8I0MXI4</accession>
<dbReference type="Proteomes" id="UP000660708">
    <property type="component" value="Unassembled WGS sequence"/>
</dbReference>
<dbReference type="InterPro" id="IPR002826">
    <property type="entry name" value="MptE-like"/>
</dbReference>
<feature type="domain" description="Glycosyltransferase Maf N-terminal" evidence="2">
    <location>
        <begin position="38"/>
        <end position="268"/>
    </location>
</feature>
<dbReference type="PANTHER" id="PTHR41786:SF1">
    <property type="entry name" value="6-HYDROXYMETHYLPTERIN DIPHOSPHOKINASE MPTE-LIKE DOMAIN-CONTAINING PROTEIN"/>
    <property type="match status" value="1"/>
</dbReference>
<protein>
    <recommendedName>
        <fullName evidence="5">Septum formation inhibitor Maf</fullName>
    </recommendedName>
</protein>
<dbReference type="PANTHER" id="PTHR41786">
    <property type="entry name" value="MOTILITY ACCESSORY FACTOR MAF"/>
    <property type="match status" value="1"/>
</dbReference>
<reference evidence="3 4" key="1">
    <citation type="submission" date="2015-06" db="EMBL/GenBank/DDBJ databases">
        <title>Genome sequence of Pseudoalteromonas peptidolytica.</title>
        <authorList>
            <person name="Xie B.-B."/>
            <person name="Rong J.-C."/>
            <person name="Qin Q.-L."/>
            <person name="Zhang Y.-Z."/>
        </authorList>
    </citation>
    <scope>NUCLEOTIDE SEQUENCE [LARGE SCALE GENOMIC DNA]</scope>
    <source>
        <strain evidence="3 4">F12-50-A1</strain>
    </source>
</reference>
<dbReference type="RefSeq" id="WP_167508258.1">
    <property type="nucleotide sequence ID" value="NZ_AQHF01000024.1"/>
</dbReference>
<dbReference type="EMBL" id="AQHF01000024">
    <property type="protein sequence ID" value="MBE0346889.1"/>
    <property type="molecule type" value="Genomic_DNA"/>
</dbReference>